<dbReference type="InterPro" id="IPR043519">
    <property type="entry name" value="NT_sf"/>
</dbReference>
<comment type="cofactor">
    <cofactor evidence="2">
        <name>Mg(2+)</name>
        <dbReference type="ChEBI" id="CHEBI:18420"/>
    </cofactor>
</comment>
<feature type="compositionally biased region" description="Low complexity" evidence="8">
    <location>
        <begin position="1059"/>
        <end position="1078"/>
    </location>
</feature>
<evidence type="ECO:0000256" key="3">
    <source>
        <dbReference type="ARBA" id="ARBA00008593"/>
    </source>
</evidence>
<dbReference type="GO" id="GO:0010605">
    <property type="term" value="P:negative regulation of macromolecule metabolic process"/>
    <property type="evidence" value="ECO:0007669"/>
    <property type="project" value="UniProtKB-ARBA"/>
</dbReference>
<name>A0A166UT12_9HYPO</name>
<dbReference type="PANTHER" id="PTHR12271:SF113">
    <property type="entry name" value="POLY(A) RNA POLYMERASE CID11"/>
    <property type="match status" value="1"/>
</dbReference>
<organism evidence="11 12">
    <name type="scientific">Moelleriella libera RCEF 2490</name>
    <dbReference type="NCBI Taxonomy" id="1081109"/>
    <lineage>
        <taxon>Eukaryota</taxon>
        <taxon>Fungi</taxon>
        <taxon>Dikarya</taxon>
        <taxon>Ascomycota</taxon>
        <taxon>Pezizomycotina</taxon>
        <taxon>Sordariomycetes</taxon>
        <taxon>Hypocreomycetidae</taxon>
        <taxon>Hypocreales</taxon>
        <taxon>Clavicipitaceae</taxon>
        <taxon>Moelleriella</taxon>
    </lineage>
</organism>
<dbReference type="EC" id="2.7.7.19" evidence="4"/>
<dbReference type="GO" id="GO:0031123">
    <property type="term" value="P:RNA 3'-end processing"/>
    <property type="evidence" value="ECO:0007669"/>
    <property type="project" value="TreeGrafter"/>
</dbReference>
<gene>
    <name evidence="11" type="ORF">AAL_00388</name>
</gene>
<feature type="compositionally biased region" description="Basic and acidic residues" evidence="8">
    <location>
        <begin position="1121"/>
        <end position="1132"/>
    </location>
</feature>
<dbReference type="EMBL" id="AZGY01000001">
    <property type="protein sequence ID" value="OAA32923.1"/>
    <property type="molecule type" value="Genomic_DNA"/>
</dbReference>
<feature type="compositionally biased region" description="Polar residues" evidence="8">
    <location>
        <begin position="670"/>
        <end position="685"/>
    </location>
</feature>
<evidence type="ECO:0000256" key="8">
    <source>
        <dbReference type="SAM" id="MobiDB-lite"/>
    </source>
</evidence>
<dbReference type="SUPFAM" id="SSF81301">
    <property type="entry name" value="Nucleotidyltransferase"/>
    <property type="match status" value="1"/>
</dbReference>
<feature type="region of interest" description="Disordered" evidence="8">
    <location>
        <begin position="621"/>
        <end position="688"/>
    </location>
</feature>
<keyword evidence="5" id="KW-0808">Transferase</keyword>
<dbReference type="Gene3D" id="3.30.460.10">
    <property type="entry name" value="Beta Polymerase, domain 2"/>
    <property type="match status" value="1"/>
</dbReference>
<feature type="domain" description="PAP-associated" evidence="9">
    <location>
        <begin position="347"/>
        <end position="402"/>
    </location>
</feature>
<comment type="caution">
    <text evidence="11">The sequence shown here is derived from an EMBL/GenBank/DDBJ whole genome shotgun (WGS) entry which is preliminary data.</text>
</comment>
<evidence type="ECO:0000256" key="2">
    <source>
        <dbReference type="ARBA" id="ARBA00001946"/>
    </source>
</evidence>
<evidence type="ECO:0000256" key="6">
    <source>
        <dbReference type="ARBA" id="ARBA00022723"/>
    </source>
</evidence>
<dbReference type="CDD" id="cd05402">
    <property type="entry name" value="NT_PAP_TUTase"/>
    <property type="match status" value="1"/>
</dbReference>
<dbReference type="STRING" id="1081109.A0A166UT12"/>
<feature type="compositionally biased region" description="Polar residues" evidence="8">
    <location>
        <begin position="639"/>
        <end position="648"/>
    </location>
</feature>
<evidence type="ECO:0000313" key="12">
    <source>
        <dbReference type="Proteomes" id="UP000078544"/>
    </source>
</evidence>
<evidence type="ECO:0000259" key="9">
    <source>
        <dbReference type="Pfam" id="PF03828"/>
    </source>
</evidence>
<dbReference type="PANTHER" id="PTHR12271">
    <property type="entry name" value="POLY A POLYMERASE CID PAP -RELATED"/>
    <property type="match status" value="1"/>
</dbReference>
<reference evidence="11 12" key="1">
    <citation type="journal article" date="2016" name="Genome Biol. Evol.">
        <title>Divergent and convergent evolution of fungal pathogenicity.</title>
        <authorList>
            <person name="Shang Y."/>
            <person name="Xiao G."/>
            <person name="Zheng P."/>
            <person name="Cen K."/>
            <person name="Zhan S."/>
            <person name="Wang C."/>
        </authorList>
    </citation>
    <scope>NUCLEOTIDE SEQUENCE [LARGE SCALE GENOMIC DNA]</scope>
    <source>
        <strain evidence="11 12">RCEF 2490</strain>
    </source>
</reference>
<feature type="compositionally biased region" description="Polar residues" evidence="8">
    <location>
        <begin position="889"/>
        <end position="902"/>
    </location>
</feature>
<dbReference type="Gene3D" id="1.10.1410.10">
    <property type="match status" value="1"/>
</dbReference>
<evidence type="ECO:0000256" key="5">
    <source>
        <dbReference type="ARBA" id="ARBA00022679"/>
    </source>
</evidence>
<feature type="compositionally biased region" description="Low complexity" evidence="8">
    <location>
        <begin position="1"/>
        <end position="32"/>
    </location>
</feature>
<keyword evidence="7" id="KW-0460">Magnesium</keyword>
<dbReference type="InterPro" id="IPR054708">
    <property type="entry name" value="MTPAP-like_central"/>
</dbReference>
<dbReference type="GO" id="GO:0046872">
    <property type="term" value="F:metal ion binding"/>
    <property type="evidence" value="ECO:0007669"/>
    <property type="project" value="UniProtKB-KW"/>
</dbReference>
<protein>
    <recommendedName>
        <fullName evidence="4">polynucleotide adenylyltransferase</fullName>
        <ecNumber evidence="4">2.7.7.19</ecNumber>
    </recommendedName>
</protein>
<evidence type="ECO:0000313" key="11">
    <source>
        <dbReference type="EMBL" id="OAA32923.1"/>
    </source>
</evidence>
<dbReference type="Pfam" id="PF22600">
    <property type="entry name" value="MTPAP-like_central"/>
    <property type="match status" value="1"/>
</dbReference>
<feature type="compositionally biased region" description="Low complexity" evidence="8">
    <location>
        <begin position="739"/>
        <end position="751"/>
    </location>
</feature>
<dbReference type="InterPro" id="IPR002058">
    <property type="entry name" value="PAP_assoc"/>
</dbReference>
<keyword evidence="12" id="KW-1185">Reference proteome</keyword>
<feature type="region of interest" description="Disordered" evidence="8">
    <location>
        <begin position="726"/>
        <end position="781"/>
    </location>
</feature>
<feature type="compositionally biased region" description="Basic and acidic residues" evidence="8">
    <location>
        <begin position="1082"/>
        <end position="1093"/>
    </location>
</feature>
<comment type="cofactor">
    <cofactor evidence="1">
        <name>Mn(2+)</name>
        <dbReference type="ChEBI" id="CHEBI:29035"/>
    </cofactor>
</comment>
<feature type="compositionally biased region" description="Polar residues" evidence="8">
    <location>
        <begin position="955"/>
        <end position="972"/>
    </location>
</feature>
<evidence type="ECO:0000256" key="1">
    <source>
        <dbReference type="ARBA" id="ARBA00001936"/>
    </source>
</evidence>
<dbReference type="SUPFAM" id="SSF81631">
    <property type="entry name" value="PAP/OAS1 substrate-binding domain"/>
    <property type="match status" value="1"/>
</dbReference>
<feature type="compositionally biased region" description="Low complexity" evidence="8">
    <location>
        <begin position="657"/>
        <end position="669"/>
    </location>
</feature>
<comment type="similarity">
    <text evidence="3">Belongs to the DNA polymerase type-B-like family.</text>
</comment>
<feature type="domain" description="Poly(A) RNA polymerase mitochondrial-like central palm" evidence="10">
    <location>
        <begin position="127"/>
        <end position="258"/>
    </location>
</feature>
<feature type="region of interest" description="Disordered" evidence="8">
    <location>
        <begin position="564"/>
        <end position="587"/>
    </location>
</feature>
<dbReference type="GO" id="GO:1990817">
    <property type="term" value="F:poly(A) RNA polymerase activity"/>
    <property type="evidence" value="ECO:0007669"/>
    <property type="project" value="UniProtKB-EC"/>
</dbReference>
<feature type="region of interest" description="Disordered" evidence="8">
    <location>
        <begin position="453"/>
        <end position="511"/>
    </location>
</feature>
<dbReference type="Pfam" id="PF03828">
    <property type="entry name" value="PAP_assoc"/>
    <property type="match status" value="1"/>
</dbReference>
<dbReference type="AlphaFoldDB" id="A0A166UT12"/>
<dbReference type="OrthoDB" id="2274644at2759"/>
<evidence type="ECO:0000256" key="7">
    <source>
        <dbReference type="ARBA" id="ARBA00022842"/>
    </source>
</evidence>
<accession>A0A166UT12</accession>
<feature type="region of interest" description="Disordered" evidence="8">
    <location>
        <begin position="1024"/>
        <end position="1132"/>
    </location>
</feature>
<feature type="region of interest" description="Disordered" evidence="8">
    <location>
        <begin position="955"/>
        <end position="977"/>
    </location>
</feature>
<sequence length="1132" mass="124477">MAPKQSAEASRSVPPRSSVSASLSHAQSHSNSVPSTPHQHARQFSFESREPSPTSGNSHSPRSAYSETNSTLPSLRPLPPRLGGCKYETAQINSRRRIPYSVGNDRLEKLDLRTVKGKLAEDEEKKLASDMRDIYDRLLPTPEVEEKRKKLVRKLERIFNEEWPGHDIRVNLFGSSGNLLCSDDSDLDICITTSWHELEGVCMIADLLARRGMEKVVCISAAKVPIVKIWDPELGLACDMNVNNTSALENTRMVRIYVEADPRVRQLAMIIKYWTRRRIVNDAAFGGTLSSYTWICLIIAFLQLRDPPVLPALHQMPYKSQKPDGTFSEFADNLRRIKGFGNKNRSSVADLLFQFFRFYAHEFDYDKHVLSIRQGKLITKQEKKWNYAVNNQLCVEEPFNTNRNLGNTVDEYSFRGVHLELRRAFDLLTQAKLEEVCEQYVFPKEEGRVWTRPAPQSRPVLLRSSSQTHSGRGGRGSSRGSRHSSNFHRGGGGPNRRASAGTPAYDSNVFTPPMGMQQDMPWFQGPQYQYPYGTQDLMTQLAYQHFLYGQQSAFVQHQALGQPSRMSVSSGSAQQGNDRSRTSSFDNVSVNASMRPDLYALYGMNLGHTFFPQTGYGTYPSTPAASSTPGAPEFRRSLQRSGVSTDGNVSMAAGSLRSQSQPAQRSPSADTNSTHHVPGSQTPASATADAPRNFNMMAMPSFISDDSDFDETPKAASDLAECLETKPGGSFFQSRSLSPNRQLQVQAQQRRPQPHPPAGITFGDLTTLSPSPDRRRLSTDQLPQSLLDRRIRRASRSPSPMGHARAFSVGGHAASTPLTAASFANGQTNKTSTRPLVVNGSGVKASVIPTHRQAGQPSDVSVHGDPFVANGDNALRISAVPVWPGRPSINPSVQQRPSTSQMPADRPPVVVNGSNAPPAVPPPADEASFKERIEKMQMKYLPQPIQQEVANGNTARLSPSARQRSNSRQPQSGVIAPLDLAIADPRVGKKPLGLDTAHLSPVYETTRLPSPSATRKQANVVPVWPPNKVPIKTEVHKAGVAGESRESPWKKERESQHQPSPSKNTSAPNPTTPSTGSTQQRENGHVRAAKSEGDGGWQRATGKGRKKTHAASTVQATHVESPPRYDADRKGG</sequence>
<feature type="compositionally biased region" description="Polar residues" evidence="8">
    <location>
        <begin position="51"/>
        <end position="71"/>
    </location>
</feature>
<feature type="region of interest" description="Disordered" evidence="8">
    <location>
        <begin position="1"/>
        <end position="85"/>
    </location>
</feature>
<keyword evidence="6" id="KW-0479">Metal-binding</keyword>
<proteinExistence type="inferred from homology"/>
<evidence type="ECO:0000256" key="4">
    <source>
        <dbReference type="ARBA" id="ARBA00012388"/>
    </source>
</evidence>
<feature type="compositionally biased region" description="Basic and acidic residues" evidence="8">
    <location>
        <begin position="1031"/>
        <end position="1056"/>
    </location>
</feature>
<feature type="region of interest" description="Disordered" evidence="8">
    <location>
        <begin position="886"/>
        <end position="905"/>
    </location>
</feature>
<evidence type="ECO:0000259" key="10">
    <source>
        <dbReference type="Pfam" id="PF22600"/>
    </source>
</evidence>
<dbReference type="Proteomes" id="UP000078544">
    <property type="component" value="Unassembled WGS sequence"/>
</dbReference>